<evidence type="ECO:0000313" key="3">
    <source>
        <dbReference type="Proteomes" id="UP000191135"/>
    </source>
</evidence>
<dbReference type="OrthoDB" id="7472950at2"/>
<proteinExistence type="predicted"/>
<feature type="transmembrane region" description="Helical" evidence="1">
    <location>
        <begin position="180"/>
        <end position="206"/>
    </location>
</feature>
<keyword evidence="3" id="KW-1185">Reference proteome</keyword>
<protein>
    <recommendedName>
        <fullName evidence="4">Glycerophosphoryl diester phosphodiesterase membrane domain-containing protein</fullName>
    </recommendedName>
</protein>
<organism evidence="2 3">
    <name type="scientific">Martelella mediterranea DSM 17316</name>
    <dbReference type="NCBI Taxonomy" id="1122214"/>
    <lineage>
        <taxon>Bacteria</taxon>
        <taxon>Pseudomonadati</taxon>
        <taxon>Pseudomonadota</taxon>
        <taxon>Alphaproteobacteria</taxon>
        <taxon>Hyphomicrobiales</taxon>
        <taxon>Aurantimonadaceae</taxon>
        <taxon>Martelella</taxon>
    </lineage>
</organism>
<dbReference type="Proteomes" id="UP000191135">
    <property type="component" value="Chromosome"/>
</dbReference>
<feature type="transmembrane region" description="Helical" evidence="1">
    <location>
        <begin position="212"/>
        <end position="238"/>
    </location>
</feature>
<feature type="transmembrane region" description="Helical" evidence="1">
    <location>
        <begin position="119"/>
        <end position="142"/>
    </location>
</feature>
<dbReference type="EMBL" id="CP020330">
    <property type="protein sequence ID" value="AQZ49761.1"/>
    <property type="molecule type" value="Genomic_DNA"/>
</dbReference>
<feature type="transmembrane region" description="Helical" evidence="1">
    <location>
        <begin position="30"/>
        <end position="51"/>
    </location>
</feature>
<name>A0A1U9YWD4_9HYPH</name>
<dbReference type="KEGG" id="mmed:Mame_00378"/>
<evidence type="ECO:0000313" key="2">
    <source>
        <dbReference type="EMBL" id="AQZ49761.1"/>
    </source>
</evidence>
<feature type="transmembrane region" description="Helical" evidence="1">
    <location>
        <begin position="71"/>
        <end position="98"/>
    </location>
</feature>
<dbReference type="AlphaFoldDB" id="A0A1U9YWD4"/>
<feature type="transmembrane region" description="Helical" evidence="1">
    <location>
        <begin position="148"/>
        <end position="168"/>
    </location>
</feature>
<reference evidence="2 3" key="1">
    <citation type="submission" date="2017-03" db="EMBL/GenBank/DDBJ databases">
        <title>Foreign affairs: Plasmid Transfer between Roseobacters and Rhizobia.</title>
        <authorList>
            <person name="Bartling P."/>
            <person name="Bunk B."/>
            <person name="Overmann J."/>
            <person name="Brinkmann H."/>
            <person name="Petersen J."/>
        </authorList>
    </citation>
    <scope>NUCLEOTIDE SEQUENCE [LARGE SCALE GENOMIC DNA]</scope>
    <source>
        <strain evidence="2 3">MACL11</strain>
    </source>
</reference>
<sequence length="257" mass="27369">MTSTDAPAARPAFGVNERIGETFSVLRQRFMTFVILSAVPGILVELASYATGLGTGFEADPFAPGQATPSVFIIILVSAILPMLLYSIMTGMMVLAAYDTKSGRPVRVEAYLKAVIRRLPALILVTLVASFGVAIAFMLFIVPGLWLAGAWAVCVPVVMIEGMGFGALARSRQLTKEYRWPIIGFVVVAYIIIFVITFLVALAAGLLPIPTLLVAIVLGLINGVATALISIAVSVAYARLRDIKEGVGYADLAEVFD</sequence>
<evidence type="ECO:0008006" key="4">
    <source>
        <dbReference type="Google" id="ProtNLM"/>
    </source>
</evidence>
<gene>
    <name evidence="2" type="ORF">Mame_00378</name>
</gene>
<dbReference type="STRING" id="1122214.Mame_00378"/>
<accession>A0A1U9YWD4</accession>
<keyword evidence="1" id="KW-0472">Membrane</keyword>
<dbReference type="eggNOG" id="ENOG50331UM">
    <property type="taxonomic scope" value="Bacteria"/>
</dbReference>
<dbReference type="RefSeq" id="WP_155122000.1">
    <property type="nucleotide sequence ID" value="NZ_AQWH01000008.1"/>
</dbReference>
<evidence type="ECO:0000256" key="1">
    <source>
        <dbReference type="SAM" id="Phobius"/>
    </source>
</evidence>
<keyword evidence="1" id="KW-1133">Transmembrane helix</keyword>
<keyword evidence="1" id="KW-0812">Transmembrane</keyword>